<keyword evidence="7" id="KW-0472">Membrane</keyword>
<dbReference type="InterPro" id="IPR051561">
    <property type="entry name" value="FRAS1_ECM"/>
</dbReference>
<evidence type="ECO:0000256" key="5">
    <source>
        <dbReference type="PROSITE-ProRule" id="PRU00076"/>
    </source>
</evidence>
<feature type="chain" id="PRO_5040500703" description="Chondroitin sulfate proteoglycan 4" evidence="8">
    <location>
        <begin position="23"/>
        <end position="2301"/>
    </location>
</feature>
<feature type="signal peptide" evidence="8">
    <location>
        <begin position="1"/>
        <end position="22"/>
    </location>
</feature>
<dbReference type="Proteomes" id="UP001154078">
    <property type="component" value="Chromosome 8"/>
</dbReference>
<keyword evidence="3" id="KW-1015">Disulfide bond</keyword>
<reference evidence="11" key="1">
    <citation type="submission" date="2021-12" db="EMBL/GenBank/DDBJ databases">
        <authorList>
            <person name="King R."/>
        </authorList>
    </citation>
    <scope>NUCLEOTIDE SEQUENCE</scope>
</reference>
<dbReference type="InterPro" id="IPR001791">
    <property type="entry name" value="Laminin_G"/>
</dbReference>
<dbReference type="GO" id="GO:0009653">
    <property type="term" value="P:anatomical structure morphogenesis"/>
    <property type="evidence" value="ECO:0007669"/>
    <property type="project" value="TreeGrafter"/>
</dbReference>
<gene>
    <name evidence="11" type="ORF">MELIAE_LOCUS11574</name>
</gene>
<feature type="repeat" description="CSPG" evidence="6">
    <location>
        <begin position="1464"/>
        <end position="1554"/>
    </location>
</feature>
<dbReference type="PANTHER" id="PTHR45739">
    <property type="entry name" value="MATRIX PROTEIN, PUTATIVE-RELATED"/>
    <property type="match status" value="1"/>
</dbReference>
<dbReference type="EMBL" id="OV121139">
    <property type="protein sequence ID" value="CAH0562469.1"/>
    <property type="molecule type" value="Genomic_DNA"/>
</dbReference>
<keyword evidence="12" id="KW-1185">Reference proteome</keyword>
<evidence type="ECO:0000313" key="11">
    <source>
        <dbReference type="EMBL" id="CAH0562469.1"/>
    </source>
</evidence>
<name>A0A9P0FNT8_BRAAE</name>
<evidence type="ECO:0000256" key="4">
    <source>
        <dbReference type="ARBA" id="ARBA00023180"/>
    </source>
</evidence>
<evidence type="ECO:0000259" key="9">
    <source>
        <dbReference type="PROSITE" id="PS50025"/>
    </source>
</evidence>
<evidence type="ECO:0000256" key="2">
    <source>
        <dbReference type="ARBA" id="ARBA00022737"/>
    </source>
</evidence>
<dbReference type="InterPro" id="IPR013320">
    <property type="entry name" value="ConA-like_dom_sf"/>
</dbReference>
<dbReference type="PROSITE" id="PS51854">
    <property type="entry name" value="CSPG"/>
    <property type="match status" value="8"/>
</dbReference>
<dbReference type="PANTHER" id="PTHR45739:SF12">
    <property type="entry name" value="CHONDROITIN SULFATE PROTEOGLYCAN 4-LIKE ISOFORM X2"/>
    <property type="match status" value="1"/>
</dbReference>
<comment type="caution">
    <text evidence="5">Lacks conserved residue(s) required for the propagation of feature annotation.</text>
</comment>
<protein>
    <recommendedName>
        <fullName evidence="13">Chondroitin sulfate proteoglycan 4</fullName>
    </recommendedName>
</protein>
<feature type="repeat" description="CSPG" evidence="6">
    <location>
        <begin position="560"/>
        <end position="651"/>
    </location>
</feature>
<sequence>MEYKCIIFSCLLLQICSTLDQASFYGNSFISLPFKEAKSSTDISFKFRTNLPDTLILLVAGSTDYCIVKLENSRIKVIINLGAGETEVTSPQNAKFSDFKWHEVVIERREANLSVSVDKTHKVQKHLPGKFFELNIHYGLFIGDHKSRNNSDMFFGHVGKFRGCLSELKYNGVTVLEQARQRQSQATVQGVTWNCAAEFEANVDRPISFVEDDAFVVIPQKIQNKEIKITFELKTIAQDGLLFYNTGKSTKQEYFSLELANRSVRATMKIHEKSVEVYSLEEVSDGEWHKVVFRSTPSTVELIVDEKKFSESNTLRHNFQFTDSSYLGGMEVNKRYRASSKGCRKCDISFKGCIRNFKSMDVRKGLPDAHVTEGILPGCIWNYPCLHNPCNDNGTCVQQGLDSFQCHCKEDLCVKVNYTEGYKVFSKNSLATELELLAVEPLEVVEGENQIITTNNLHMILDYQKYGIKDTGINFFIVEGPEHGSVTIDIWPHEKSAFSLSDIGRDKVYYVHDGSEHTHDSMVLEVEFSPADTFILPVYLQGKFRFSLLATILLKNDPPTLEINDSTVLRVVQGTKKLITGDVLNALDPDNTASQLVFNILKSETGYFENLRKPGAKITSFTQEDVDKEKIMYFDKSSSGVNDSYISLQISDGIETSKIYKVRVSIAPQYWRLENNTGLVVLHQTSSVITPQNLSFTSNVGNVDYRAQFSIVKKPHYGVIEVEKYGNSWEISDVFSSNDLKQHRVRYKHTNSKPDFDEFQFKTSFDKSSIYTFRLTFAKCTLQKINSNSISLNDLWETAVTTNHLSFETHPLKTLTSIDYVIVKPPIYGFLFSALSKYRLRSCDMFKQEDLASQNIKYKLHQRGYSVIEDNFTFVVLSPGCNNVTGNITIKYFPSNDLKSKVKVNLRTLNVEEGSTSLIDSSHLHLKTDFLKEIFFNVTEKPKHGYLLVKKGELVKNNTDFFTIQEITSNMLYYVHDNSETIKDHFKFLALSPNEQSFEFVETLHINVELRNDNSPTRAVDKVFHIVVGGERVVTGNDLRYTDLDLGTLSSSISYTCRESPNGDFYNIKNQSTKITEFTQEDLDNNKIVFKHKGPEYGKVKLTINDGKFYVNGILEIQASAPFIHAVLTKKIIVEQNKFAVITNEQLQYSTNLYASDSDVFYEVVTRPHSGKIILTKSLKGLDNFTQEDINMGRVSYLNEHSKNNENADEIYIRVRCKDAVNVAQLGVWILPSIYWEPLQVKNAKKLSVEESTSALITKKILEVTQNNVPASSIVYHINEMPDHGYITILSDVKNSHEPINVVSFSQDMVNENKILYIQSGSNQTKDRITFNVTNGIVWHNNIRITIEIIPEKIYMATTNLVVQEGGVSVITNSHIYVLTDYYKSKITSYMISKGPQFGCVQVHKHCIKTNLFAQKELTAGVIKYQHQGSENHEDEIEIIAKSDQKKSVPVVLKINVVPLNNQKPKLINNTGLTMWEGGVAVITNKMLGAIDEDKPPETLKYHVQTCWWGVVSLLSESSSTINYFTQDLLNKGMVVFKHQNGTEGRFKFNISDGVHTTKDYMFLIKTKPVQVKLTSNALHIFPLQRKYISATNLYTFISDPEREAHYEITTPPSLGRLMMDTGGVIKVVSAFTQEDLNNSRVYYEHTHQFSDLYANDSFVFNVKAHLAPKLLNRVFKIDISVSSGGLDAYVNIPKIALDEGAMTNIILNLSGVVTFLESHAGLRAPIIHAAASQPQHGQVFLQNNQSFTTFTQQQLESGQVYYEHDHSDSLGDNLHFSLYLLPGYVILCNITVPVIINPINDQPFHLITPAPSLTVVQGENHTITRKELATEDADTPPAKLKYILISAPSHGKLVLLPDREPTMYFTQADIDDNRLIYMHEGSVLKDSFHFRVWDEKFRPEFTLFNIMVIPINITITPGLPVLIQQGSDVVFLSENQFFIETNADKHKVRYTIKVPPKHGVLYVKDNPVTSFTHEDIRDVSVMYLQTDMTTANDTFKVFGEIKSGDASYGNEIEVFMKVQPLMQIHNFTVLAGELNKLTLNVLDATPLTKLTLNSNSRYTVLNLPQYGQIRKIIRSSGEKTNILDTAVSSFSHEDIQSGLIYLQVKDVEIPWNGLQDRLVFMLAASIFQPAIGELKIFIRSSLDNEIYSTLAGPSDPAGHEGGLHLASPNMTRDYLLIVSMVVGVIVLGIAVIIIIKCRSLEVEELNKEEQCMQPIPLPRPPDRLMSSSPPLKQHMDGFSTPLSTALPQCKVTPLSRSDLDSNVCYPYGVEENPDDWSSCDASEPPCPSKNIMLRRNQYWV</sequence>
<feature type="repeat" description="CSPG" evidence="6">
    <location>
        <begin position="670"/>
        <end position="764"/>
    </location>
</feature>
<dbReference type="PROSITE" id="PS50026">
    <property type="entry name" value="EGF_3"/>
    <property type="match status" value="1"/>
</dbReference>
<evidence type="ECO:0008006" key="13">
    <source>
        <dbReference type="Google" id="ProtNLM"/>
    </source>
</evidence>
<evidence type="ECO:0000256" key="1">
    <source>
        <dbReference type="ARBA" id="ARBA00022729"/>
    </source>
</evidence>
<evidence type="ECO:0000259" key="10">
    <source>
        <dbReference type="PROSITE" id="PS50026"/>
    </source>
</evidence>
<feature type="domain" description="Laminin G" evidence="9">
    <location>
        <begin position="205"/>
        <end position="379"/>
    </location>
</feature>
<keyword evidence="1 8" id="KW-0732">Signal</keyword>
<dbReference type="Pfam" id="PF02210">
    <property type="entry name" value="Laminin_G_2"/>
    <property type="match status" value="2"/>
</dbReference>
<dbReference type="Pfam" id="PF16184">
    <property type="entry name" value="Cadherin_3"/>
    <property type="match status" value="12"/>
</dbReference>
<feature type="repeat" description="CSPG" evidence="6">
    <location>
        <begin position="1238"/>
        <end position="1334"/>
    </location>
</feature>
<feature type="repeat" description="CSPG" evidence="6">
    <location>
        <begin position="1805"/>
        <end position="1896"/>
    </location>
</feature>
<dbReference type="PROSITE" id="PS50025">
    <property type="entry name" value="LAM_G_DOMAIN"/>
    <property type="match status" value="2"/>
</dbReference>
<feature type="transmembrane region" description="Helical" evidence="7">
    <location>
        <begin position="2175"/>
        <end position="2196"/>
    </location>
</feature>
<dbReference type="SUPFAM" id="SSF49899">
    <property type="entry name" value="Concanavalin A-like lectins/glucanases"/>
    <property type="match status" value="2"/>
</dbReference>
<keyword evidence="4" id="KW-0325">Glycoprotein</keyword>
<dbReference type="CDD" id="cd00053">
    <property type="entry name" value="EGF"/>
    <property type="match status" value="1"/>
</dbReference>
<proteinExistence type="predicted"/>
<dbReference type="SMART" id="SM00282">
    <property type="entry name" value="LamG"/>
    <property type="match status" value="2"/>
</dbReference>
<feature type="repeat" description="CSPG" evidence="6">
    <location>
        <begin position="900"/>
        <end position="991"/>
    </location>
</feature>
<feature type="domain" description="EGF-like" evidence="10">
    <location>
        <begin position="381"/>
        <end position="414"/>
    </location>
</feature>
<dbReference type="Gene3D" id="2.60.120.200">
    <property type="match status" value="2"/>
</dbReference>
<keyword evidence="7" id="KW-1133">Transmembrane helix</keyword>
<organism evidence="11 12">
    <name type="scientific">Brassicogethes aeneus</name>
    <name type="common">Rape pollen beetle</name>
    <name type="synonym">Meligethes aeneus</name>
    <dbReference type="NCBI Taxonomy" id="1431903"/>
    <lineage>
        <taxon>Eukaryota</taxon>
        <taxon>Metazoa</taxon>
        <taxon>Ecdysozoa</taxon>
        <taxon>Arthropoda</taxon>
        <taxon>Hexapoda</taxon>
        <taxon>Insecta</taxon>
        <taxon>Pterygota</taxon>
        <taxon>Neoptera</taxon>
        <taxon>Endopterygota</taxon>
        <taxon>Coleoptera</taxon>
        <taxon>Polyphaga</taxon>
        <taxon>Cucujiformia</taxon>
        <taxon>Nitidulidae</taxon>
        <taxon>Meligethinae</taxon>
        <taxon>Brassicogethes</taxon>
    </lineage>
</organism>
<evidence type="ECO:0000313" key="12">
    <source>
        <dbReference type="Proteomes" id="UP001154078"/>
    </source>
</evidence>
<feature type="repeat" description="CSPG" evidence="6">
    <location>
        <begin position="1570"/>
        <end position="1664"/>
    </location>
</feature>
<dbReference type="OrthoDB" id="430044at2759"/>
<feature type="domain" description="Laminin G" evidence="9">
    <location>
        <begin position="21"/>
        <end position="195"/>
    </location>
</feature>
<keyword evidence="7" id="KW-0812">Transmembrane</keyword>
<keyword evidence="5" id="KW-0245">EGF-like domain</keyword>
<accession>A0A9P0FNT8</accession>
<dbReference type="CDD" id="cd00110">
    <property type="entry name" value="LamG"/>
    <property type="match status" value="2"/>
</dbReference>
<keyword evidence="2" id="KW-0677">Repeat</keyword>
<evidence type="ECO:0000256" key="3">
    <source>
        <dbReference type="ARBA" id="ARBA00023157"/>
    </source>
</evidence>
<evidence type="ECO:0000256" key="6">
    <source>
        <dbReference type="PROSITE-ProRule" id="PRU01201"/>
    </source>
</evidence>
<evidence type="ECO:0000256" key="8">
    <source>
        <dbReference type="SAM" id="SignalP"/>
    </source>
</evidence>
<evidence type="ECO:0000256" key="7">
    <source>
        <dbReference type="SAM" id="Phobius"/>
    </source>
</evidence>
<dbReference type="InterPro" id="IPR000742">
    <property type="entry name" value="EGF"/>
</dbReference>
<dbReference type="InterPro" id="IPR039005">
    <property type="entry name" value="CSPG_rpt"/>
</dbReference>
<feature type="repeat" description="CSPG" evidence="6">
    <location>
        <begin position="433"/>
        <end position="527"/>
    </location>
</feature>